<evidence type="ECO:0008006" key="3">
    <source>
        <dbReference type="Google" id="ProtNLM"/>
    </source>
</evidence>
<evidence type="ECO:0000313" key="1">
    <source>
        <dbReference type="EMBL" id="MDY4380343.1"/>
    </source>
</evidence>
<dbReference type="AlphaFoldDB" id="A0AAW9HH53"/>
<dbReference type="EMBL" id="JAXHOZ010000091">
    <property type="protein sequence ID" value="MDY4380343.1"/>
    <property type="molecule type" value="Genomic_DNA"/>
</dbReference>
<comment type="caution">
    <text evidence="1">The sequence shown here is derived from an EMBL/GenBank/DDBJ whole genome shotgun (WGS) entry which is preliminary data.</text>
</comment>
<name>A0AAW9HH53_9GAMM</name>
<gene>
    <name evidence="1" type="ORF">SOV92_21485</name>
</gene>
<proteinExistence type="predicted"/>
<dbReference type="Proteomes" id="UP001269968">
    <property type="component" value="Unassembled WGS sequence"/>
</dbReference>
<evidence type="ECO:0000313" key="2">
    <source>
        <dbReference type="Proteomes" id="UP001269968"/>
    </source>
</evidence>
<dbReference type="RefSeq" id="WP_320715206.1">
    <property type="nucleotide sequence ID" value="NZ_JAXHOZ010000091.1"/>
</dbReference>
<accession>A0AAW9HH53</accession>
<reference evidence="1" key="1">
    <citation type="submission" date="2023-11" db="EMBL/GenBank/DDBJ databases">
        <title>Comparative genomics revealed phylogeny of phytopathogenic Pectobacterium aroidearum based on whole-genome sequencing and function of putative horizontal acquire islands in P. aroidearum PccS1.</title>
        <authorList>
            <person name="Fan J."/>
            <person name="Yang L."/>
        </authorList>
    </citation>
    <scope>NUCLEOTIDE SEQUENCE</scope>
    <source>
        <strain evidence="1">NJAU140</strain>
    </source>
</reference>
<dbReference type="InterPro" id="IPR054440">
    <property type="entry name" value="Gp32-like"/>
</dbReference>
<protein>
    <recommendedName>
        <fullName evidence="3">Tail tube protein</fullName>
    </recommendedName>
</protein>
<organism evidence="1 2">
    <name type="scientific">Pectobacterium brasiliense</name>
    <dbReference type="NCBI Taxonomy" id="180957"/>
    <lineage>
        <taxon>Bacteria</taxon>
        <taxon>Pseudomonadati</taxon>
        <taxon>Pseudomonadota</taxon>
        <taxon>Gammaproteobacteria</taxon>
        <taxon>Enterobacterales</taxon>
        <taxon>Pectobacteriaceae</taxon>
        <taxon>Pectobacterium</taxon>
    </lineage>
</organism>
<sequence>MSDISGFGLTVNIRASTTFPSGFNVTQFADDADPFDSPSQQLADVGMGLNGDLVTWSVAQPLAVTLNIIPNSDDDKNLAILAEANRVAKGKIPARDVITMTAIYPDGSTRTLSNGRLTDAMLGNSAANAGRLKTKPYVFKFENQVGS</sequence>
<dbReference type="Pfam" id="PF22764">
    <property type="entry name" value="E217_Gp32"/>
    <property type="match status" value="1"/>
</dbReference>